<keyword evidence="2" id="KW-1185">Reference proteome</keyword>
<dbReference type="AlphaFoldDB" id="A0AAD4Z547"/>
<protein>
    <submittedName>
        <fullName evidence="1">Uncharacterized protein</fullName>
    </submittedName>
</protein>
<gene>
    <name evidence="1" type="ORF">L3X38_024100</name>
</gene>
<evidence type="ECO:0000313" key="1">
    <source>
        <dbReference type="EMBL" id="KAI5333967.1"/>
    </source>
</evidence>
<accession>A0AAD4Z547</accession>
<sequence>MAGSSGIFQVSSDSGRHFHQVRYETSSTLRDLSVYVGSNRGISSNFKYVIPRASGIVYQFTDRESESRILRIFESIVRRSDRPPIVRLVSIRLLDREQTFRTCSIDLVGPLGTFGFEFGGRGPHRPC</sequence>
<organism evidence="1 2">
    <name type="scientific">Prunus dulcis</name>
    <name type="common">Almond</name>
    <name type="synonym">Amygdalus dulcis</name>
    <dbReference type="NCBI Taxonomy" id="3755"/>
    <lineage>
        <taxon>Eukaryota</taxon>
        <taxon>Viridiplantae</taxon>
        <taxon>Streptophyta</taxon>
        <taxon>Embryophyta</taxon>
        <taxon>Tracheophyta</taxon>
        <taxon>Spermatophyta</taxon>
        <taxon>Magnoliopsida</taxon>
        <taxon>eudicotyledons</taxon>
        <taxon>Gunneridae</taxon>
        <taxon>Pentapetalae</taxon>
        <taxon>rosids</taxon>
        <taxon>fabids</taxon>
        <taxon>Rosales</taxon>
        <taxon>Rosaceae</taxon>
        <taxon>Amygdaloideae</taxon>
        <taxon>Amygdaleae</taxon>
        <taxon>Prunus</taxon>
    </lineage>
</organism>
<reference evidence="1 2" key="1">
    <citation type="journal article" date="2022" name="G3 (Bethesda)">
        <title>Whole-genome sequence and methylome profiling of the almond [Prunus dulcis (Mill.) D.A. Webb] cultivar 'Nonpareil'.</title>
        <authorList>
            <person name="D'Amico-Willman K.M."/>
            <person name="Ouma W.Z."/>
            <person name="Meulia T."/>
            <person name="Sideli G.M."/>
            <person name="Gradziel T.M."/>
            <person name="Fresnedo-Ramirez J."/>
        </authorList>
    </citation>
    <scope>NUCLEOTIDE SEQUENCE [LARGE SCALE GENOMIC DNA]</scope>
    <source>
        <strain evidence="1">Clone GOH B32 T37-40</strain>
    </source>
</reference>
<dbReference type="EMBL" id="JAJFAZ020000004">
    <property type="protein sequence ID" value="KAI5333967.1"/>
    <property type="molecule type" value="Genomic_DNA"/>
</dbReference>
<evidence type="ECO:0000313" key="2">
    <source>
        <dbReference type="Proteomes" id="UP001054821"/>
    </source>
</evidence>
<comment type="caution">
    <text evidence="1">The sequence shown here is derived from an EMBL/GenBank/DDBJ whole genome shotgun (WGS) entry which is preliminary data.</text>
</comment>
<proteinExistence type="predicted"/>
<name>A0AAD4Z547_PRUDU</name>
<dbReference type="Proteomes" id="UP001054821">
    <property type="component" value="Chromosome 4"/>
</dbReference>